<name>A0A3M9XTM8_9HYPH</name>
<organism evidence="1 2">
    <name type="scientific">Methylocystis hirsuta</name>
    <dbReference type="NCBI Taxonomy" id="369798"/>
    <lineage>
        <taxon>Bacteria</taxon>
        <taxon>Pseudomonadati</taxon>
        <taxon>Pseudomonadota</taxon>
        <taxon>Alphaproteobacteria</taxon>
        <taxon>Hyphomicrobiales</taxon>
        <taxon>Methylocystaceae</taxon>
        <taxon>Methylocystis</taxon>
    </lineage>
</organism>
<accession>A0A3M9XTM8</accession>
<dbReference type="RefSeq" id="WP_123177242.1">
    <property type="nucleotide sequence ID" value="NZ_QWDD01000001.1"/>
</dbReference>
<keyword evidence="2" id="KW-1185">Reference proteome</keyword>
<evidence type="ECO:0000313" key="2">
    <source>
        <dbReference type="Proteomes" id="UP000268623"/>
    </source>
</evidence>
<protein>
    <submittedName>
        <fullName evidence="1">Uncharacterized protein</fullName>
    </submittedName>
</protein>
<dbReference type="EMBL" id="QWDD01000001">
    <property type="protein sequence ID" value="RNJ51371.1"/>
    <property type="molecule type" value="Genomic_DNA"/>
</dbReference>
<gene>
    <name evidence="1" type="ORF">D1O30_19000</name>
</gene>
<dbReference type="AlphaFoldDB" id="A0A3M9XTM8"/>
<evidence type="ECO:0000313" key="1">
    <source>
        <dbReference type="EMBL" id="RNJ51371.1"/>
    </source>
</evidence>
<comment type="caution">
    <text evidence="1">The sequence shown here is derived from an EMBL/GenBank/DDBJ whole genome shotgun (WGS) entry which is preliminary data.</text>
</comment>
<dbReference type="Proteomes" id="UP000268623">
    <property type="component" value="Unassembled WGS sequence"/>
</dbReference>
<sequence length="196" mass="21443">MALSLLKRLWPSTPATSPAQQPTRNEHGHLIVKVTGLDSTGAQEVERLRAAGYRIGDYARSCLLSSAPDSYDANHRLVAGREYTIALMPTKEIEDWRERTTANLRKRGIERYGYGVPLSGVVPRIRESVSDTQMEAMGFWFIAAPHDPIKDSGGGPSVLLASRRGGGRWLDACWDRPGLCWGGSGAFAFLVSASEL</sequence>
<reference evidence="1 2" key="1">
    <citation type="submission" date="2018-08" db="EMBL/GenBank/DDBJ databases">
        <title>Genome sequence of Methylocystis hirsuta CSC1, a methanotroph able to accumulate PHAs.</title>
        <authorList>
            <person name="Bordel S."/>
            <person name="Rodriguez E."/>
            <person name="Gancedo J."/>
            <person name="Munoz R."/>
        </authorList>
    </citation>
    <scope>NUCLEOTIDE SEQUENCE [LARGE SCALE GENOMIC DNA]</scope>
    <source>
        <strain evidence="1 2">CSC1</strain>
    </source>
</reference>
<proteinExistence type="predicted"/>